<proteinExistence type="predicted"/>
<organism evidence="5 6">
    <name type="scientific">Pedobacter steynii</name>
    <dbReference type="NCBI Taxonomy" id="430522"/>
    <lineage>
        <taxon>Bacteria</taxon>
        <taxon>Pseudomonadati</taxon>
        <taxon>Bacteroidota</taxon>
        <taxon>Sphingobacteriia</taxon>
        <taxon>Sphingobacteriales</taxon>
        <taxon>Sphingobacteriaceae</taxon>
        <taxon>Pedobacter</taxon>
    </lineage>
</organism>
<dbReference type="InterPro" id="IPR035396">
    <property type="entry name" value="Bac_rhamnosid6H"/>
</dbReference>
<sequence>MKIGKKLMLIGMLFAVALSQAQDIAINPALLTGSWPASWITKPHAAQREYGIYHFRKGFSLPAVPASFVVHLSADNRYRLFVNGQAVCSGPARGDLFNWYFESLDIARYLKQGNNVIAAEVWNMGDLAPVAQISNQTGFVMQGNTAAEAVVNTDASWKVLQNKAYSPTSLDNGERLRAYMVVGPGDHVAGDLYPWGWEMPGYDDTSWTAAKSIAQPVPVGYGTDNLWTLKPRNIPLFTEHISRFSRIRRSTDNTAPAAFLTGKQPMNIAANQSVKILLDHGVNCIGYPELRLSGGKGAVIKLTYAEALVDKDRNKGNRNEIDGKEIIGNYDVFIADGGIGRKFRPLWLRTYRYVEMEISTKDEALVVDDFYGMMTGYPLEMKASFSSSDPSLEQIWNVGWRTAQLCAGDLYYDCPYYEQLQYTGDSRIQALISLYLTGDDRLMRKAILDFYHSRTPEGLTQGRYPSNRLQIIPPFSLFWVSMVHDYWMHKRDDEFVRQFLPAINEVMSWYMERKDVRTGMLGPMKWWNFTDWDNFDGWGVAPGAAHGGSAIISLQAAYTMNQAAELFSAFGKAAEGSSFLNCAESLKSSTYRKCYDPVKGLLGDTPDKSSFSQHAGIWAILSGALEKEQSKEVMQRLLSDQSIGQATFFYRFYLAQAMKKAGMADQYYGQLSPWRKMLALGLSTFAEKPEPARSDCHAWSASPDYDFLSTICGIMPDAPAFKKVRIAPALAELKWIKGSMPHPDGMISVEVTRNTKDSGIKAIVVLPEKLEGAFVWMGKEIKLHGGKQEFRL</sequence>
<dbReference type="InterPro" id="IPR035398">
    <property type="entry name" value="Bac_rhamnosid_C"/>
</dbReference>
<evidence type="ECO:0000313" key="6">
    <source>
        <dbReference type="Proteomes" id="UP000183200"/>
    </source>
</evidence>
<dbReference type="RefSeq" id="WP_074609743.1">
    <property type="nucleotide sequence ID" value="NZ_FNGY01000006.1"/>
</dbReference>
<dbReference type="Gene3D" id="2.60.420.10">
    <property type="entry name" value="Maltose phosphorylase, domain 3"/>
    <property type="match status" value="1"/>
</dbReference>
<gene>
    <name evidence="5" type="ORF">SAMN05421820_106379</name>
</gene>
<dbReference type="PANTHER" id="PTHR34987">
    <property type="entry name" value="C, PUTATIVE (AFU_ORTHOLOGUE AFUA_3G02880)-RELATED"/>
    <property type="match status" value="1"/>
</dbReference>
<dbReference type="InterPro" id="IPR008928">
    <property type="entry name" value="6-hairpin_glycosidase_sf"/>
</dbReference>
<accession>A0A1G9Z7P9</accession>
<dbReference type="Gene3D" id="2.60.120.260">
    <property type="entry name" value="Galactose-binding domain-like"/>
    <property type="match status" value="2"/>
</dbReference>
<dbReference type="EMBL" id="FNGY01000006">
    <property type="protein sequence ID" value="SDN17374.1"/>
    <property type="molecule type" value="Genomic_DNA"/>
</dbReference>
<dbReference type="Pfam" id="PF17389">
    <property type="entry name" value="Bac_rhamnosid6H"/>
    <property type="match status" value="1"/>
</dbReference>
<dbReference type="InterPro" id="IPR008902">
    <property type="entry name" value="Rhamnosid_concanavalin"/>
</dbReference>
<dbReference type="GO" id="GO:0005975">
    <property type="term" value="P:carbohydrate metabolic process"/>
    <property type="evidence" value="ECO:0007669"/>
    <property type="project" value="InterPro"/>
</dbReference>
<keyword evidence="1" id="KW-0732">Signal</keyword>
<feature type="chain" id="PRO_5010360602" evidence="1">
    <location>
        <begin position="22"/>
        <end position="792"/>
    </location>
</feature>
<dbReference type="PANTHER" id="PTHR34987:SF2">
    <property type="entry name" value="B, PUTATIVE (AFU_ORTHOLOGUE AFUA_7G05040)-RELATED"/>
    <property type="match status" value="1"/>
</dbReference>
<feature type="domain" description="Alpha-L-rhamnosidase concanavalin-like" evidence="2">
    <location>
        <begin position="274"/>
        <end position="363"/>
    </location>
</feature>
<feature type="domain" description="Alpha-L-rhamnosidase C-terminal" evidence="4">
    <location>
        <begin position="713"/>
        <end position="768"/>
    </location>
</feature>
<protein>
    <submittedName>
        <fullName evidence="5">Alpha-L-rhamnosidase</fullName>
    </submittedName>
</protein>
<evidence type="ECO:0000256" key="1">
    <source>
        <dbReference type="SAM" id="SignalP"/>
    </source>
</evidence>
<dbReference type="OrthoDB" id="9815108at2"/>
<dbReference type="InterPro" id="IPR008979">
    <property type="entry name" value="Galactose-bd-like_sf"/>
</dbReference>
<evidence type="ECO:0000259" key="4">
    <source>
        <dbReference type="Pfam" id="PF17390"/>
    </source>
</evidence>
<reference evidence="6" key="1">
    <citation type="submission" date="2016-10" db="EMBL/GenBank/DDBJ databases">
        <authorList>
            <person name="Varghese N."/>
            <person name="Submissions S."/>
        </authorList>
    </citation>
    <scope>NUCLEOTIDE SEQUENCE [LARGE SCALE GENOMIC DNA]</scope>
    <source>
        <strain evidence="6">DSM 19110</strain>
    </source>
</reference>
<feature type="signal peptide" evidence="1">
    <location>
        <begin position="1"/>
        <end position="21"/>
    </location>
</feature>
<dbReference type="SUPFAM" id="SSF49785">
    <property type="entry name" value="Galactose-binding domain-like"/>
    <property type="match status" value="1"/>
</dbReference>
<evidence type="ECO:0000313" key="5">
    <source>
        <dbReference type="EMBL" id="SDN17374.1"/>
    </source>
</evidence>
<name>A0A1G9Z7P9_9SPHI</name>
<dbReference type="Gene3D" id="1.50.10.10">
    <property type="match status" value="1"/>
</dbReference>
<evidence type="ECO:0000259" key="3">
    <source>
        <dbReference type="Pfam" id="PF17389"/>
    </source>
</evidence>
<dbReference type="Pfam" id="PF05592">
    <property type="entry name" value="Bac_rhamnosid"/>
    <property type="match status" value="1"/>
</dbReference>
<dbReference type="AlphaFoldDB" id="A0A1G9Z7P9"/>
<dbReference type="InterPro" id="IPR012341">
    <property type="entry name" value="6hp_glycosidase-like_sf"/>
</dbReference>
<evidence type="ECO:0000259" key="2">
    <source>
        <dbReference type="Pfam" id="PF05592"/>
    </source>
</evidence>
<dbReference type="Pfam" id="PF17390">
    <property type="entry name" value="Bac_rhamnosid_C"/>
    <property type="match status" value="1"/>
</dbReference>
<keyword evidence="6" id="KW-1185">Reference proteome</keyword>
<feature type="domain" description="Alpha-L-rhamnosidase six-hairpin glycosidase" evidence="3">
    <location>
        <begin position="382"/>
        <end position="700"/>
    </location>
</feature>
<dbReference type="Proteomes" id="UP000183200">
    <property type="component" value="Unassembled WGS sequence"/>
</dbReference>
<dbReference type="SUPFAM" id="SSF48208">
    <property type="entry name" value="Six-hairpin glycosidases"/>
    <property type="match status" value="1"/>
</dbReference>